<dbReference type="SUPFAM" id="SSF158694">
    <property type="entry name" value="UraD-Like"/>
    <property type="match status" value="1"/>
</dbReference>
<evidence type="ECO:0000313" key="10">
    <source>
        <dbReference type="EMBL" id="KAG0310980.1"/>
    </source>
</evidence>
<dbReference type="GO" id="GO:0019628">
    <property type="term" value="P:urate catabolic process"/>
    <property type="evidence" value="ECO:0007669"/>
    <property type="project" value="TreeGrafter"/>
</dbReference>
<dbReference type="Proteomes" id="UP000738325">
    <property type="component" value="Unassembled WGS sequence"/>
</dbReference>
<dbReference type="GO" id="GO:0005777">
    <property type="term" value="C:peroxisome"/>
    <property type="evidence" value="ECO:0007669"/>
    <property type="project" value="UniProtKB-SubCell"/>
</dbReference>
<reference evidence="10" key="1">
    <citation type="journal article" date="2020" name="Fungal Divers.">
        <title>Resolving the Mortierellaceae phylogeny through synthesis of multi-gene phylogenetics and phylogenomics.</title>
        <authorList>
            <person name="Vandepol N."/>
            <person name="Liber J."/>
            <person name="Desiro A."/>
            <person name="Na H."/>
            <person name="Kennedy M."/>
            <person name="Barry K."/>
            <person name="Grigoriev I.V."/>
            <person name="Miller A.N."/>
            <person name="O'Donnell K."/>
            <person name="Stajich J.E."/>
            <person name="Bonito G."/>
        </authorList>
    </citation>
    <scope>NUCLEOTIDE SEQUENCE</scope>
    <source>
        <strain evidence="10">REB-010B</strain>
    </source>
</reference>
<dbReference type="GO" id="GO:0006145">
    <property type="term" value="P:purine nucleobase catabolic process"/>
    <property type="evidence" value="ECO:0007669"/>
    <property type="project" value="TreeGrafter"/>
</dbReference>
<gene>
    <name evidence="10" type="ORF">BGZ99_010451</name>
</gene>
<dbReference type="Gene3D" id="1.10.3330.10">
    <property type="entry name" value="Oxo-4-hydroxy-4-carboxy-5-ureidoimidazoline decarboxylase"/>
    <property type="match status" value="1"/>
</dbReference>
<comment type="similarity">
    <text evidence="3">Belongs to the uricase family.</text>
</comment>
<dbReference type="GO" id="GO:0004846">
    <property type="term" value="F:urate oxidase activity"/>
    <property type="evidence" value="ECO:0007669"/>
    <property type="project" value="UniProtKB-EC"/>
</dbReference>
<dbReference type="PANTHER" id="PTHR42874">
    <property type="entry name" value="URICASE"/>
    <property type="match status" value="1"/>
</dbReference>
<evidence type="ECO:0000256" key="8">
    <source>
        <dbReference type="ARBA" id="ARBA00031317"/>
    </source>
</evidence>
<dbReference type="PANTHER" id="PTHR42874:SF1">
    <property type="entry name" value="URICASE"/>
    <property type="match status" value="1"/>
</dbReference>
<organism evidence="10 11">
    <name type="scientific">Dissophora globulifera</name>
    <dbReference type="NCBI Taxonomy" id="979702"/>
    <lineage>
        <taxon>Eukaryota</taxon>
        <taxon>Fungi</taxon>
        <taxon>Fungi incertae sedis</taxon>
        <taxon>Mucoromycota</taxon>
        <taxon>Mortierellomycotina</taxon>
        <taxon>Mortierellomycetes</taxon>
        <taxon>Mortierellales</taxon>
        <taxon>Mortierellaceae</taxon>
        <taxon>Dissophora</taxon>
    </lineage>
</organism>
<comment type="subcellular location">
    <subcellularLocation>
        <location evidence="1">Peroxisome</location>
    </subcellularLocation>
</comment>
<dbReference type="NCBIfam" id="TIGR03383">
    <property type="entry name" value="urate_oxi"/>
    <property type="match status" value="1"/>
</dbReference>
<dbReference type="InterPro" id="IPR036778">
    <property type="entry name" value="OHCU_decarboxylase_sf"/>
</dbReference>
<dbReference type="Pfam" id="PF01014">
    <property type="entry name" value="Uricase"/>
    <property type="match status" value="2"/>
</dbReference>
<dbReference type="Gene3D" id="3.10.270.10">
    <property type="entry name" value="Urate Oxidase"/>
    <property type="match status" value="1"/>
</dbReference>
<dbReference type="Pfam" id="PF09349">
    <property type="entry name" value="OHCU_decarbox"/>
    <property type="match status" value="1"/>
</dbReference>
<feature type="domain" description="Oxo-4-hydroxy-4-carboxy-5-ureidoimidazoline decarboxylase" evidence="9">
    <location>
        <begin position="330"/>
        <end position="500"/>
    </location>
</feature>
<protein>
    <recommendedName>
        <fullName evidence="4">factor independent urate hydroxylase</fullName>
        <ecNumber evidence="4">1.7.3.3</ecNumber>
    </recommendedName>
    <alternativeName>
        <fullName evidence="8">Urate oxidase</fullName>
    </alternativeName>
</protein>
<accession>A0A9P6UM76</accession>
<dbReference type="SUPFAM" id="SSF55620">
    <property type="entry name" value="Tetrahydrobiopterin biosynthesis enzymes-like"/>
    <property type="match status" value="2"/>
</dbReference>
<dbReference type="InterPro" id="IPR019842">
    <property type="entry name" value="Uricase_CS"/>
</dbReference>
<evidence type="ECO:0000256" key="6">
    <source>
        <dbReference type="ARBA" id="ARBA00023002"/>
    </source>
</evidence>
<dbReference type="PRINTS" id="PR00093">
    <property type="entry name" value="URICASE"/>
</dbReference>
<evidence type="ECO:0000256" key="1">
    <source>
        <dbReference type="ARBA" id="ARBA00004275"/>
    </source>
</evidence>
<keyword evidence="7" id="KW-0576">Peroxisome</keyword>
<comment type="caution">
    <text evidence="10">The sequence shown here is derived from an EMBL/GenBank/DDBJ whole genome shotgun (WGS) entry which is preliminary data.</text>
</comment>
<dbReference type="PROSITE" id="PS00366">
    <property type="entry name" value="URICASE"/>
    <property type="match status" value="1"/>
</dbReference>
<comment type="pathway">
    <text evidence="2">Purine metabolism; urate degradation; (S)-allantoin from urate: step 1/3.</text>
</comment>
<evidence type="ECO:0000256" key="4">
    <source>
        <dbReference type="ARBA" id="ARBA00012598"/>
    </source>
</evidence>
<dbReference type="InterPro" id="IPR018020">
    <property type="entry name" value="OHCU_decarboxylase"/>
</dbReference>
<name>A0A9P6UM76_9FUNG</name>
<evidence type="ECO:0000256" key="3">
    <source>
        <dbReference type="ARBA" id="ARBA00009760"/>
    </source>
</evidence>
<proteinExistence type="inferred from homology"/>
<dbReference type="OrthoDB" id="9992118at2759"/>
<evidence type="ECO:0000256" key="5">
    <source>
        <dbReference type="ARBA" id="ARBA00022631"/>
    </source>
</evidence>
<dbReference type="InterPro" id="IPR002042">
    <property type="entry name" value="Uricase"/>
</dbReference>
<sequence>MTDAVNNVYLDKQEYGKDRVRLLKVHRDTKVHRVDDLTIRCLLSGAAFTTSYTEASNKAVVATDSIKNTCYVLAKSSKVVDTLELFAAELANHFLNTYSWVEGAHVTIIRHRWARMIIDGKPHTHSFWRDGDETRQTDIFIKRGANGRRTIDLKSAIAGLLVLKTTGSSFENFVRDEYTTLPEAKDRILSTCVDASWEFNVPSLQTESVLPSLSQIPFNQIYDSVRDETCKIFAVDESASVQATLYKMAAQSIKNWKWLDRVSYALPNRHFFAVDLNYFRGTKNLGEHADVYQPIADPSGLISGTVARAPGTSPAAPVSLPPIAFLNTEATASDFAVAVTLLFEPAPPLVQHLYAHRPYATYASLIDSAERLLLSTSTPTALLTQDEQVAIINAHPRIGAAKANLSALSLIEQGYTAEDAAEKVHDTATPSQDDAVTQATLKRLNQEYEDKYGFKFVVFVNGRPRHVIIPVMEERIHHSTREAEKKTAMTDMVAIARDRLSKLGVA</sequence>
<dbReference type="EC" id="1.7.3.3" evidence="4"/>
<dbReference type="FunFam" id="3.10.270.10:FF:000001">
    <property type="entry name" value="Uricase"/>
    <property type="match status" value="1"/>
</dbReference>
<evidence type="ECO:0000256" key="7">
    <source>
        <dbReference type="ARBA" id="ARBA00023140"/>
    </source>
</evidence>
<keyword evidence="5" id="KW-0659">Purine metabolism</keyword>
<keyword evidence="6" id="KW-0560">Oxidoreductase</keyword>
<dbReference type="EMBL" id="JAAAIP010000984">
    <property type="protein sequence ID" value="KAG0310980.1"/>
    <property type="molecule type" value="Genomic_DNA"/>
</dbReference>
<evidence type="ECO:0000259" key="9">
    <source>
        <dbReference type="Pfam" id="PF09349"/>
    </source>
</evidence>
<evidence type="ECO:0000256" key="2">
    <source>
        <dbReference type="ARBA" id="ARBA00004831"/>
    </source>
</evidence>
<dbReference type="AlphaFoldDB" id="A0A9P6UM76"/>
<evidence type="ECO:0000313" key="11">
    <source>
        <dbReference type="Proteomes" id="UP000738325"/>
    </source>
</evidence>
<keyword evidence="11" id="KW-1185">Reference proteome</keyword>